<dbReference type="AlphaFoldDB" id="A0A871Y7L5"/>
<dbReference type="InterPro" id="IPR016181">
    <property type="entry name" value="Acyl_CoA_acyltransferase"/>
</dbReference>
<dbReference type="GO" id="GO:0016747">
    <property type="term" value="F:acyltransferase activity, transferring groups other than amino-acyl groups"/>
    <property type="evidence" value="ECO:0007669"/>
    <property type="project" value="InterPro"/>
</dbReference>
<protein>
    <recommendedName>
        <fullName evidence="1">N-acetyltransferase domain-containing protein</fullName>
    </recommendedName>
</protein>
<evidence type="ECO:0000313" key="2">
    <source>
        <dbReference type="EMBL" id="QOV09030.1"/>
    </source>
</evidence>
<proteinExistence type="predicted"/>
<dbReference type="InterPro" id="IPR000182">
    <property type="entry name" value="GNAT_dom"/>
</dbReference>
<dbReference type="CDD" id="cd04301">
    <property type="entry name" value="NAT_SF"/>
    <property type="match status" value="1"/>
</dbReference>
<dbReference type="EMBL" id="MW122881">
    <property type="protein sequence ID" value="QOV09030.1"/>
    <property type="molecule type" value="Genomic_DNA"/>
</dbReference>
<dbReference type="PROSITE" id="PS51186">
    <property type="entry name" value="GNAT"/>
    <property type="match status" value="1"/>
</dbReference>
<feature type="domain" description="N-acetyltransferase" evidence="1">
    <location>
        <begin position="4"/>
        <end position="150"/>
    </location>
</feature>
<gene>
    <name evidence="2" type="ORF">HULAa3G5_00016</name>
</gene>
<sequence>MKQIELVELSGKARDFLHLETASDQIGLVATVAQSYADALYPDAGVVPWLRGLTVDGKPAGMVMCSEPTQEYPDPWLWRLLVDKDYQGLGVGRFAVEQVIARYRARGCSKLLVSWQPKPNNPGDFYKKLGFVETGELNDGEIVAAYLLNS</sequence>
<dbReference type="SUPFAM" id="SSF55729">
    <property type="entry name" value="Acyl-CoA N-acyltransferases (Nat)"/>
    <property type="match status" value="1"/>
</dbReference>
<evidence type="ECO:0000259" key="1">
    <source>
        <dbReference type="PROSITE" id="PS51186"/>
    </source>
</evidence>
<name>A0A871Y7L5_9MICO</name>
<reference evidence="2" key="1">
    <citation type="submission" date="2020-10" db="EMBL/GenBank/DDBJ databases">
        <title>Diverse heliorhodopsins detected via functional metagenomics in peat lake Actinobacteria, Chloroflexi and Archaea.</title>
        <authorList>
            <person name="Chazan A."/>
            <person name="Rozenberg A."/>
            <person name="Tahan R."/>
            <person name="Mannen K."/>
            <person name="Nagata T."/>
            <person name="Yaish S."/>
            <person name="Larom S."/>
            <person name="Kandori H."/>
            <person name="Inoue K."/>
            <person name="Beja O."/>
            <person name="Pushkarev A."/>
        </authorList>
    </citation>
    <scope>NUCLEOTIDE SEQUENCE</scope>
</reference>
<organism evidence="2">
    <name type="scientific">uncultured Micrococcales bacterium</name>
    <dbReference type="NCBI Taxonomy" id="1920814"/>
    <lineage>
        <taxon>Bacteria</taxon>
        <taxon>Bacillati</taxon>
        <taxon>Actinomycetota</taxon>
        <taxon>Actinomycetes</taxon>
        <taxon>Micrococcales</taxon>
        <taxon>environmental samples</taxon>
    </lineage>
</organism>
<accession>A0A871Y7L5</accession>
<dbReference type="Gene3D" id="3.40.630.30">
    <property type="match status" value="1"/>
</dbReference>
<dbReference type="Pfam" id="PF00583">
    <property type="entry name" value="Acetyltransf_1"/>
    <property type="match status" value="1"/>
</dbReference>